<sequence length="778" mass="82596">MVPRRTLAAIAAALSLTTSASGFDAKGKSNVAVYYGQGENQPRLSHFCQDTSLDIINIGFVNTFPGQGAAGWPGSNFGNQCDGNTYEIGGVKTQLLSGCHQLMEDIPICQAAGKKILLSLGGGTPDNQKLLSDTDAVEFADFLWGAFGPVDDRWTAAGGPRPFGDVVVDGFDFDIEHNGGFGYAIMVNRFREHFNRVPDRRFYISGAPQCPIPDQQLSLAIANSVFDFVWVQFYNTEGCSARKYFSGSGGRINERFNYDSWVNFIQNGGNPATKLYIGLPASEKAANPGYYLSPREVDRMVAYYMDRYPDAFGGIMLWEATASERNRIDGINYAGHMKNILVQRDPAHPTPTTPTPTSIPVTSSTSTAPTGTHSHSETPIHSSTSIPSSTRETTHTTFHSSPSASTGTLTLPSPSVSSSSRDIFFVRYQDADILFHPRPFQQHIFVYNPNVGPLKPVEDCHYFSQSSSFQIIVPVCETNPVEYRHYFAQSHSFQLALQFYKTRPVDFISHFCDLFHPPGNPSSSATNQSSSTKSRTDTVSSSDKTGSPTASPPIHTASNPGSETTAIITSATSTVETTASATPPGSHSGASSTTTVIVTSYTNICPTGFTTITTTYTSTYGTGATATIPPVGPGADTTALPPPEGWTATITVCTHCAPTPTTVTLTLPVTTATEVAPVPHPSAGSGSAGNTGIASGPNVTPTPSHSTSASSSPVGVTGTVHPSWTMHIRPPPSISRETLGPSGTAEHTTPVFRGAAIRLTGQGYGAGVLAIILAALMI</sequence>
<dbReference type="PROSITE" id="PS51910">
    <property type="entry name" value="GH18_2"/>
    <property type="match status" value="1"/>
</dbReference>
<dbReference type="PANTHER" id="PTHR45708">
    <property type="entry name" value="ENDOCHITINASE"/>
    <property type="match status" value="1"/>
</dbReference>
<keyword evidence="6" id="KW-0134">Cell wall</keyword>
<evidence type="ECO:0000256" key="5">
    <source>
        <dbReference type="ARBA" id="ARBA00022475"/>
    </source>
</evidence>
<keyword evidence="11" id="KW-0146">Chitin degradation</keyword>
<keyword evidence="17" id="KW-0624">Polysaccharide degradation</keyword>
<keyword evidence="10 20" id="KW-0378">Hydrolase</keyword>
<dbReference type="InterPro" id="IPR017853">
    <property type="entry name" value="GH"/>
</dbReference>
<accession>A0A4S3JJ75</accession>
<evidence type="ECO:0000313" key="24">
    <source>
        <dbReference type="EMBL" id="THC95566.1"/>
    </source>
</evidence>
<evidence type="ECO:0000313" key="25">
    <source>
        <dbReference type="Proteomes" id="UP000308092"/>
    </source>
</evidence>
<dbReference type="GO" id="GO:0008843">
    <property type="term" value="F:endochitinase activity"/>
    <property type="evidence" value="ECO:0007669"/>
    <property type="project" value="UniProtKB-EC"/>
</dbReference>
<evidence type="ECO:0000256" key="22">
    <source>
        <dbReference type="SAM" id="SignalP"/>
    </source>
</evidence>
<evidence type="ECO:0000256" key="21">
    <source>
        <dbReference type="SAM" id="MobiDB-lite"/>
    </source>
</evidence>
<dbReference type="GO" id="GO:0006032">
    <property type="term" value="P:chitin catabolic process"/>
    <property type="evidence" value="ECO:0007669"/>
    <property type="project" value="UniProtKB-KW"/>
</dbReference>
<dbReference type="InterPro" id="IPR001579">
    <property type="entry name" value="Glyco_hydro_18_chit_AS"/>
</dbReference>
<dbReference type="GO" id="GO:0000272">
    <property type="term" value="P:polysaccharide catabolic process"/>
    <property type="evidence" value="ECO:0007669"/>
    <property type="project" value="UniProtKB-KW"/>
</dbReference>
<evidence type="ECO:0000256" key="11">
    <source>
        <dbReference type="ARBA" id="ARBA00023024"/>
    </source>
</evidence>
<dbReference type="SUPFAM" id="SSF51445">
    <property type="entry name" value="(Trans)glycosidases"/>
    <property type="match status" value="1"/>
</dbReference>
<keyword evidence="5" id="KW-1003">Cell membrane</keyword>
<feature type="compositionally biased region" description="Low complexity" evidence="21">
    <location>
        <begin position="400"/>
        <end position="417"/>
    </location>
</feature>
<keyword evidence="25" id="KW-1185">Reference proteome</keyword>
<dbReference type="InterPro" id="IPR050542">
    <property type="entry name" value="Glycosyl_Hydrlase18_Chitinase"/>
</dbReference>
<feature type="region of interest" description="Disordered" evidence="21">
    <location>
        <begin position="519"/>
        <end position="562"/>
    </location>
</feature>
<evidence type="ECO:0000256" key="6">
    <source>
        <dbReference type="ARBA" id="ARBA00022512"/>
    </source>
</evidence>
<keyword evidence="7" id="KW-0336">GPI-anchor</keyword>
<evidence type="ECO:0000259" key="23">
    <source>
        <dbReference type="PROSITE" id="PS51910"/>
    </source>
</evidence>
<evidence type="ECO:0000256" key="7">
    <source>
        <dbReference type="ARBA" id="ARBA00022622"/>
    </source>
</evidence>
<evidence type="ECO:0000256" key="1">
    <source>
        <dbReference type="ARBA" id="ARBA00000822"/>
    </source>
</evidence>
<dbReference type="GO" id="GO:0098552">
    <property type="term" value="C:side of membrane"/>
    <property type="evidence" value="ECO:0007669"/>
    <property type="project" value="UniProtKB-KW"/>
</dbReference>
<keyword evidence="16 20" id="KW-0326">Glycosidase</keyword>
<name>A0A4S3JJ75_9EURO</name>
<comment type="catalytic activity">
    <reaction evidence="1">
        <text>Random endo-hydrolysis of N-acetyl-beta-D-glucosaminide (1-&gt;4)-beta-linkages in chitin and chitodextrins.</text>
        <dbReference type="EC" id="3.2.1.14"/>
    </reaction>
</comment>
<evidence type="ECO:0000256" key="8">
    <source>
        <dbReference type="ARBA" id="ARBA00022669"/>
    </source>
</evidence>
<dbReference type="Pfam" id="PF00704">
    <property type="entry name" value="Glyco_hydro_18"/>
    <property type="match status" value="1"/>
</dbReference>
<evidence type="ECO:0000256" key="18">
    <source>
        <dbReference type="ARBA" id="ARBA00024658"/>
    </source>
</evidence>
<dbReference type="GO" id="GO:0005886">
    <property type="term" value="C:plasma membrane"/>
    <property type="evidence" value="ECO:0007669"/>
    <property type="project" value="UniProtKB-SubCell"/>
</dbReference>
<dbReference type="Gene3D" id="3.20.20.80">
    <property type="entry name" value="Glycosidases"/>
    <property type="match status" value="1"/>
</dbReference>
<dbReference type="CDD" id="cd02877">
    <property type="entry name" value="GH18_hevamine_XipI_class_III"/>
    <property type="match status" value="1"/>
</dbReference>
<dbReference type="PANTHER" id="PTHR45708:SF47">
    <property type="entry name" value="ENDOCHITINASE A"/>
    <property type="match status" value="1"/>
</dbReference>
<evidence type="ECO:0000256" key="19">
    <source>
        <dbReference type="ARBA" id="ARBA00025727"/>
    </source>
</evidence>
<dbReference type="EC" id="3.2.1.14" evidence="4"/>
<comment type="caution">
    <text evidence="24">The sequence shown here is derived from an EMBL/GenBank/DDBJ whole genome shotgun (WGS) entry which is preliminary data.</text>
</comment>
<feature type="chain" id="PRO_5020191388" description="chitinase" evidence="22">
    <location>
        <begin position="23"/>
        <end position="778"/>
    </location>
</feature>
<dbReference type="GO" id="GO:0008061">
    <property type="term" value="F:chitin binding"/>
    <property type="evidence" value="ECO:0007669"/>
    <property type="project" value="UniProtKB-KW"/>
</dbReference>
<evidence type="ECO:0000256" key="20">
    <source>
        <dbReference type="RuleBase" id="RU000489"/>
    </source>
</evidence>
<keyword evidence="12" id="KW-0472">Membrane</keyword>
<gene>
    <name evidence="24" type="ORF">EYZ11_004938</name>
</gene>
<evidence type="ECO:0000256" key="3">
    <source>
        <dbReference type="ARBA" id="ARBA00004609"/>
    </source>
</evidence>
<organism evidence="24 25">
    <name type="scientific">Aspergillus tanneri</name>
    <dbReference type="NCBI Taxonomy" id="1220188"/>
    <lineage>
        <taxon>Eukaryota</taxon>
        <taxon>Fungi</taxon>
        <taxon>Dikarya</taxon>
        <taxon>Ascomycota</taxon>
        <taxon>Pezizomycotina</taxon>
        <taxon>Eurotiomycetes</taxon>
        <taxon>Eurotiomycetidae</taxon>
        <taxon>Eurotiales</taxon>
        <taxon>Aspergillaceae</taxon>
        <taxon>Aspergillus</taxon>
        <taxon>Aspergillus subgen. Circumdati</taxon>
    </lineage>
</organism>
<evidence type="ECO:0000256" key="2">
    <source>
        <dbReference type="ARBA" id="ARBA00004191"/>
    </source>
</evidence>
<evidence type="ECO:0000256" key="14">
    <source>
        <dbReference type="ARBA" id="ARBA00023277"/>
    </source>
</evidence>
<dbReference type="STRING" id="1220188.A0A4S3JJ75"/>
<keyword evidence="6" id="KW-0964">Secreted</keyword>
<evidence type="ECO:0000256" key="9">
    <source>
        <dbReference type="ARBA" id="ARBA00022729"/>
    </source>
</evidence>
<keyword evidence="14" id="KW-0119">Carbohydrate metabolism</keyword>
<comment type="similarity">
    <text evidence="19">Belongs to the glycosyl hydrolase 18 family. Chitinase class III subfamily.</text>
</comment>
<evidence type="ECO:0000256" key="16">
    <source>
        <dbReference type="ARBA" id="ARBA00023295"/>
    </source>
</evidence>
<dbReference type="EMBL" id="SOSA01000151">
    <property type="protein sequence ID" value="THC95566.1"/>
    <property type="molecule type" value="Genomic_DNA"/>
</dbReference>
<evidence type="ECO:0000256" key="15">
    <source>
        <dbReference type="ARBA" id="ARBA00023288"/>
    </source>
</evidence>
<evidence type="ECO:0000256" key="17">
    <source>
        <dbReference type="ARBA" id="ARBA00023326"/>
    </source>
</evidence>
<feature type="compositionally biased region" description="Low complexity" evidence="21">
    <location>
        <begin position="699"/>
        <end position="721"/>
    </location>
</feature>
<protein>
    <recommendedName>
        <fullName evidence="4">chitinase</fullName>
        <ecNumber evidence="4">3.2.1.14</ecNumber>
    </recommendedName>
</protein>
<keyword evidence="15" id="KW-0449">Lipoprotein</keyword>
<evidence type="ECO:0000256" key="10">
    <source>
        <dbReference type="ARBA" id="ARBA00022801"/>
    </source>
</evidence>
<keyword evidence="13" id="KW-0325">Glycoprotein</keyword>
<feature type="compositionally biased region" description="Polar residues" evidence="21">
    <location>
        <begin position="684"/>
        <end position="693"/>
    </location>
</feature>
<comment type="function">
    <text evidence="18">GPI-anchored chitinase involved in the degradation of chitin, a component of the cell walls of fungi and exoskeletal elements of some animals (including worms and arthropods). Required to reshape the cell wall at the sites where cell wall remodeling and/or cell wall maturation actively take place such as sites of conidia formation.</text>
</comment>
<feature type="domain" description="GH18" evidence="23">
    <location>
        <begin position="29"/>
        <end position="344"/>
    </location>
</feature>
<comment type="subcellular location">
    <subcellularLocation>
        <location evidence="3">Cell membrane</location>
        <topology evidence="3">Lipid-anchor</topology>
        <topology evidence="3">GPI-anchor</topology>
    </subcellularLocation>
    <subcellularLocation>
        <location evidence="2">Secreted</location>
        <location evidence="2">Cell wall</location>
    </subcellularLocation>
</comment>
<feature type="region of interest" description="Disordered" evidence="21">
    <location>
        <begin position="344"/>
        <end position="417"/>
    </location>
</feature>
<feature type="compositionally biased region" description="Polar residues" evidence="21">
    <location>
        <begin position="537"/>
        <end position="549"/>
    </location>
</feature>
<reference evidence="24 25" key="1">
    <citation type="submission" date="2019-03" db="EMBL/GenBank/DDBJ databases">
        <title>The genome sequence of a newly discovered highly antifungal drug resistant Aspergillus species, Aspergillus tanneri NIH 1004.</title>
        <authorList>
            <person name="Mounaud S."/>
            <person name="Singh I."/>
            <person name="Joardar V."/>
            <person name="Pakala S."/>
            <person name="Pakala S."/>
            <person name="Venepally P."/>
            <person name="Hoover J."/>
            <person name="Nierman W."/>
            <person name="Chung J."/>
            <person name="Losada L."/>
        </authorList>
    </citation>
    <scope>NUCLEOTIDE SEQUENCE [LARGE SCALE GENOMIC DNA]</scope>
    <source>
        <strain evidence="24 25">NIH1004</strain>
    </source>
</reference>
<feature type="compositionally biased region" description="Low complexity" evidence="21">
    <location>
        <begin position="355"/>
        <end position="391"/>
    </location>
</feature>
<feature type="compositionally biased region" description="Low complexity" evidence="21">
    <location>
        <begin position="522"/>
        <end position="533"/>
    </location>
</feature>
<dbReference type="InterPro" id="IPR045321">
    <property type="entry name" value="Cts1-like"/>
</dbReference>
<evidence type="ECO:0000256" key="13">
    <source>
        <dbReference type="ARBA" id="ARBA00023180"/>
    </source>
</evidence>
<feature type="region of interest" description="Disordered" evidence="21">
    <location>
        <begin position="679"/>
        <end position="747"/>
    </location>
</feature>
<proteinExistence type="inferred from homology"/>
<dbReference type="InterPro" id="IPR001223">
    <property type="entry name" value="Glyco_hydro18_cat"/>
</dbReference>
<keyword evidence="8" id="KW-0147">Chitin-binding</keyword>
<evidence type="ECO:0000256" key="12">
    <source>
        <dbReference type="ARBA" id="ARBA00023136"/>
    </source>
</evidence>
<dbReference type="AlphaFoldDB" id="A0A4S3JJ75"/>
<dbReference type="Proteomes" id="UP000308092">
    <property type="component" value="Unassembled WGS sequence"/>
</dbReference>
<evidence type="ECO:0000256" key="4">
    <source>
        <dbReference type="ARBA" id="ARBA00012729"/>
    </source>
</evidence>
<dbReference type="PROSITE" id="PS01095">
    <property type="entry name" value="GH18_1"/>
    <property type="match status" value="1"/>
</dbReference>
<dbReference type="VEuPathDB" id="FungiDB:EYZ11_004938"/>
<dbReference type="GO" id="GO:0005576">
    <property type="term" value="C:extracellular region"/>
    <property type="evidence" value="ECO:0007669"/>
    <property type="project" value="TreeGrafter"/>
</dbReference>
<keyword evidence="9 22" id="KW-0732">Signal</keyword>
<feature type="signal peptide" evidence="22">
    <location>
        <begin position="1"/>
        <end position="22"/>
    </location>
</feature>
<dbReference type="FunFam" id="3.20.20.80:FF:000150">
    <property type="entry name" value="Class III chitinase ChiA1"/>
    <property type="match status" value="1"/>
</dbReference>